<dbReference type="InterPro" id="IPR058649">
    <property type="entry name" value="CzcB_C"/>
</dbReference>
<evidence type="ECO:0000256" key="1">
    <source>
        <dbReference type="SAM" id="SignalP"/>
    </source>
</evidence>
<dbReference type="Gene3D" id="2.40.50.100">
    <property type="match status" value="1"/>
</dbReference>
<protein>
    <recommendedName>
        <fullName evidence="2">CzcB-like C-terminal circularly permuted SH3-like domain-containing protein</fullName>
    </recommendedName>
</protein>
<dbReference type="Gene3D" id="2.40.420.20">
    <property type="match status" value="1"/>
</dbReference>
<feature type="signal peptide" evidence="1">
    <location>
        <begin position="1"/>
        <end position="31"/>
    </location>
</feature>
<evidence type="ECO:0000313" key="3">
    <source>
        <dbReference type="EMBL" id="GJE59450.1"/>
    </source>
</evidence>
<feature type="chain" id="PRO_5045085621" description="CzcB-like C-terminal circularly permuted SH3-like domain-containing protein" evidence="1">
    <location>
        <begin position="32"/>
        <end position="321"/>
    </location>
</feature>
<dbReference type="Pfam" id="PF25975">
    <property type="entry name" value="CzcB_C"/>
    <property type="match status" value="1"/>
</dbReference>
<name>A0ABQ4U0U3_9HYPH</name>
<sequence>MRDLPKPSSRRRPYALGIALAFACAAGPAAAESTPERTSVLGVRAGSTCLKEQVRVTGFALAREEGGASIPFDGYRVTEILVAEGDTVTSGQEILKAVRQGGEAPGMPRPATPEAFSLRAPIAGKVTRLNARIGMVTGAPSGQAAPSAVPAGMPDPQVRIMADAGIDLVVDVPSPYAAKVRAGLSARVIPDDGPEIRGTVRVPVSEVDPRTQLGRARLTIEPPTALRPGQFASAVIETARDCGLSVPRSAVTYQNGLPTVQVLNGTKVETRSIRTGLSDETTVQVREGLAEDEPVVANAGTALRAGDRVTPVITGKVGTAR</sequence>
<keyword evidence="1" id="KW-0732">Signal</keyword>
<reference evidence="3" key="1">
    <citation type="journal article" date="2021" name="Front. Microbiol.">
        <title>Comprehensive Comparative Genomics and Phenotyping of Methylobacterium Species.</title>
        <authorList>
            <person name="Alessa O."/>
            <person name="Ogura Y."/>
            <person name="Fujitani Y."/>
            <person name="Takami H."/>
            <person name="Hayashi T."/>
            <person name="Sahin N."/>
            <person name="Tani A."/>
        </authorList>
    </citation>
    <scope>NUCLEOTIDE SEQUENCE</scope>
    <source>
        <strain evidence="3">DSM 23632</strain>
    </source>
</reference>
<dbReference type="PROSITE" id="PS51257">
    <property type="entry name" value="PROKAR_LIPOPROTEIN"/>
    <property type="match status" value="1"/>
</dbReference>
<accession>A0ABQ4U0U3</accession>
<gene>
    <name evidence="3" type="ORF">MPOCJGCO_1543</name>
</gene>
<reference evidence="3" key="2">
    <citation type="submission" date="2021-08" db="EMBL/GenBank/DDBJ databases">
        <authorList>
            <person name="Tani A."/>
            <person name="Ola A."/>
            <person name="Ogura Y."/>
            <person name="Katsura K."/>
            <person name="Hayashi T."/>
        </authorList>
    </citation>
    <scope>NUCLEOTIDE SEQUENCE</scope>
    <source>
        <strain evidence="3">DSM 23632</strain>
    </source>
</reference>
<dbReference type="RefSeq" id="WP_238182028.1">
    <property type="nucleotide sequence ID" value="NZ_BPRB01000079.1"/>
</dbReference>
<dbReference type="EMBL" id="BPRB01000079">
    <property type="protein sequence ID" value="GJE59450.1"/>
    <property type="molecule type" value="Genomic_DNA"/>
</dbReference>
<keyword evidence="4" id="KW-1185">Reference proteome</keyword>
<dbReference type="Gene3D" id="2.40.30.170">
    <property type="match status" value="1"/>
</dbReference>
<dbReference type="Proteomes" id="UP001055057">
    <property type="component" value="Unassembled WGS sequence"/>
</dbReference>
<proteinExistence type="predicted"/>
<dbReference type="PANTHER" id="PTHR30469:SF38">
    <property type="entry name" value="HLYD FAMILY SECRETION PROTEIN"/>
    <property type="match status" value="1"/>
</dbReference>
<comment type="caution">
    <text evidence="3">The sequence shown here is derived from an EMBL/GenBank/DDBJ whole genome shotgun (WGS) entry which is preliminary data.</text>
</comment>
<feature type="domain" description="CzcB-like C-terminal circularly permuted SH3-like" evidence="2">
    <location>
        <begin position="245"/>
        <end position="298"/>
    </location>
</feature>
<evidence type="ECO:0000313" key="4">
    <source>
        <dbReference type="Proteomes" id="UP001055057"/>
    </source>
</evidence>
<organism evidence="3 4">
    <name type="scientific">Methylobacterium trifolii</name>
    <dbReference type="NCBI Taxonomy" id="1003092"/>
    <lineage>
        <taxon>Bacteria</taxon>
        <taxon>Pseudomonadati</taxon>
        <taxon>Pseudomonadota</taxon>
        <taxon>Alphaproteobacteria</taxon>
        <taxon>Hyphomicrobiales</taxon>
        <taxon>Methylobacteriaceae</taxon>
        <taxon>Methylobacterium</taxon>
    </lineage>
</organism>
<evidence type="ECO:0000259" key="2">
    <source>
        <dbReference type="Pfam" id="PF25975"/>
    </source>
</evidence>
<dbReference type="PANTHER" id="PTHR30469">
    <property type="entry name" value="MULTIDRUG RESISTANCE PROTEIN MDTA"/>
    <property type="match status" value="1"/>
</dbReference>